<protein>
    <submittedName>
        <fullName evidence="9">SusC/RagA family TonB-linked outer membrane protein</fullName>
    </submittedName>
</protein>
<dbReference type="RefSeq" id="WP_345075952.1">
    <property type="nucleotide sequence ID" value="NZ_BAABCZ010000016.1"/>
</dbReference>
<evidence type="ECO:0000256" key="3">
    <source>
        <dbReference type="ARBA" id="ARBA00022452"/>
    </source>
</evidence>
<keyword evidence="10" id="KW-1185">Reference proteome</keyword>
<name>A0ABT8WWZ1_9FLAO</name>
<dbReference type="InterPro" id="IPR037066">
    <property type="entry name" value="Plug_dom_sf"/>
</dbReference>
<dbReference type="Pfam" id="PF07715">
    <property type="entry name" value="Plug"/>
    <property type="match status" value="1"/>
</dbReference>
<dbReference type="InterPro" id="IPR008969">
    <property type="entry name" value="CarboxyPept-like_regulatory"/>
</dbReference>
<evidence type="ECO:0000256" key="5">
    <source>
        <dbReference type="ARBA" id="ARBA00023136"/>
    </source>
</evidence>
<keyword evidence="2 7" id="KW-0813">Transport</keyword>
<keyword evidence="5 7" id="KW-0472">Membrane</keyword>
<comment type="caution">
    <text evidence="9">The sequence shown here is derived from an EMBL/GenBank/DDBJ whole genome shotgun (WGS) entry which is preliminary data.</text>
</comment>
<dbReference type="Gene3D" id="2.170.130.10">
    <property type="entry name" value="TonB-dependent receptor, plug domain"/>
    <property type="match status" value="1"/>
</dbReference>
<gene>
    <name evidence="9" type="ORF">Q4Q39_02080</name>
</gene>
<dbReference type="Proteomes" id="UP001176891">
    <property type="component" value="Unassembled WGS sequence"/>
</dbReference>
<comment type="subcellular location">
    <subcellularLocation>
        <location evidence="1 7">Cell outer membrane</location>
        <topology evidence="1 7">Multi-pass membrane protein</topology>
    </subcellularLocation>
</comment>
<dbReference type="PROSITE" id="PS52016">
    <property type="entry name" value="TONB_DEPENDENT_REC_3"/>
    <property type="match status" value="1"/>
</dbReference>
<dbReference type="Pfam" id="PF13715">
    <property type="entry name" value="CarbopepD_reg_2"/>
    <property type="match status" value="1"/>
</dbReference>
<feature type="domain" description="TonB-dependent receptor plug" evidence="8">
    <location>
        <begin position="95"/>
        <end position="200"/>
    </location>
</feature>
<dbReference type="SUPFAM" id="SSF49464">
    <property type="entry name" value="Carboxypeptidase regulatory domain-like"/>
    <property type="match status" value="1"/>
</dbReference>
<evidence type="ECO:0000256" key="6">
    <source>
        <dbReference type="ARBA" id="ARBA00023237"/>
    </source>
</evidence>
<proteinExistence type="inferred from homology"/>
<comment type="similarity">
    <text evidence="7">Belongs to the TonB-dependent receptor family.</text>
</comment>
<dbReference type="SUPFAM" id="SSF56935">
    <property type="entry name" value="Porins"/>
    <property type="match status" value="1"/>
</dbReference>
<accession>A0ABT8WWZ1</accession>
<evidence type="ECO:0000313" key="10">
    <source>
        <dbReference type="Proteomes" id="UP001176891"/>
    </source>
</evidence>
<dbReference type="InterPro" id="IPR039426">
    <property type="entry name" value="TonB-dep_rcpt-like"/>
</dbReference>
<organism evidence="9 10">
    <name type="scientific">Flavivirga amylovorans</name>
    <dbReference type="NCBI Taxonomy" id="870486"/>
    <lineage>
        <taxon>Bacteria</taxon>
        <taxon>Pseudomonadati</taxon>
        <taxon>Bacteroidota</taxon>
        <taxon>Flavobacteriia</taxon>
        <taxon>Flavobacteriales</taxon>
        <taxon>Flavobacteriaceae</taxon>
        <taxon>Flavivirga</taxon>
    </lineage>
</organism>
<keyword evidence="3 7" id="KW-1134">Transmembrane beta strand</keyword>
<dbReference type="Gene3D" id="2.40.170.20">
    <property type="entry name" value="TonB-dependent receptor, beta-barrel domain"/>
    <property type="match status" value="1"/>
</dbReference>
<dbReference type="Gene3D" id="2.60.40.1120">
    <property type="entry name" value="Carboxypeptidase-like, regulatory domain"/>
    <property type="match status" value="1"/>
</dbReference>
<dbReference type="InterPro" id="IPR036942">
    <property type="entry name" value="Beta-barrel_TonB_sf"/>
</dbReference>
<dbReference type="NCBIfam" id="TIGR04056">
    <property type="entry name" value="OMP_RagA_SusC"/>
    <property type="match status" value="1"/>
</dbReference>
<evidence type="ECO:0000256" key="4">
    <source>
        <dbReference type="ARBA" id="ARBA00022692"/>
    </source>
</evidence>
<evidence type="ECO:0000256" key="2">
    <source>
        <dbReference type="ARBA" id="ARBA00022448"/>
    </source>
</evidence>
<reference evidence="9" key="1">
    <citation type="submission" date="2023-07" db="EMBL/GenBank/DDBJ databases">
        <title>Two novel species in the genus Flavivirga.</title>
        <authorList>
            <person name="Kwon K."/>
        </authorList>
    </citation>
    <scope>NUCLEOTIDE SEQUENCE</scope>
    <source>
        <strain evidence="9">KACC 14157</strain>
    </source>
</reference>
<evidence type="ECO:0000313" key="9">
    <source>
        <dbReference type="EMBL" id="MDO5986180.1"/>
    </source>
</evidence>
<evidence type="ECO:0000256" key="7">
    <source>
        <dbReference type="PROSITE-ProRule" id="PRU01360"/>
    </source>
</evidence>
<sequence length="1044" mass="113957">MGQQVTVSGNVTNSEDGMPIPGVALVIKGTSSGAVTDFDGNYSINAKVGDILNFTYLGMEDASATVTGSQLNIIMNPSIEGLDEVVIIGYGQQTKKELTGAVTRVKAEDIESIVTADLGTALQGQVTGVNVTNAGQIGAPAEIFIRGVASIFSDITPLYVVDGIPQSDNPQISPNEIESIDVLKDAASAAVYGSRGSNGVILITTKSGKGGVPRVTYSTTTGIRRITSDIRLMNARETFLAQNLAESNTADLIDNNIGGASYFNDSSLLDHLVIDDGLTTTHDASVSGGSEKMFFSANAGYFGGEGVLRGSESFSRYNGRINASYRGDKLSLTFGVGFIAENSERSSGQSFSRGQRYSPLLSPINGDTTVFEINGNLGGEEGSLDATNFINLGREQIRDRMNTNLRLSYNLSKKLVFTSNVGFITTHRQTTHTRPQTRIFDVDNQEFIDVGRGSLLMRSIDRVKEFSIDGSLTYNIEFGKSRLTLLGVISAEDRTYKAFTARAEGSIDPNATGFGNFPEGQIIGDGIITNANVFIPDFSYNRTDRILGAVGRFMYNYDDRYLLTGLVRRDGSSKFAEGNRVGYFPSVTAGWNVSNENFWSGISNVVNNFKIRASWGNTGNDRIPSNLSNRFVVPVGSYPTSDTEINPVLQVQEIPNPDIKWETTVQRNIGIDLGFLRNKFTVTADYYITDKKDLLFERVLPGSAGANSTRPNNVLFNRTIQNFADLENKGLELSVGYKSNKKKNFKWSARANYSTFENILTNLPRDENGDIVRYQLNNQTIAGQGLNAGIGQSNVSFLQEGYSAGALFLFETDGVIKNADELADYIAQVPNADNEIQSGAYTPQVGDLKYVDTNGDGKLDRDDKVFSGTTLPDFDLSFNLKLAYKNWSLDMLWYGAFGAKIYNGAAADHFFRGRSLELLNQFDEVLNPTSNTPKTSSARQNGNARFNPNLFGNNDRYLEDADFARLRSIRLQYDLSKEVTERLGINKFSIFAVGNNVITLTKYSGLDPEVSGDFDERNPLSTKGVDRGRSPVTALYSLGLSVEF</sequence>
<evidence type="ECO:0000256" key="1">
    <source>
        <dbReference type="ARBA" id="ARBA00004571"/>
    </source>
</evidence>
<dbReference type="InterPro" id="IPR023997">
    <property type="entry name" value="TonB-dep_OMP_SusC/RagA_CS"/>
</dbReference>
<dbReference type="InterPro" id="IPR012910">
    <property type="entry name" value="Plug_dom"/>
</dbReference>
<dbReference type="EMBL" id="JAUOEM010000001">
    <property type="protein sequence ID" value="MDO5986180.1"/>
    <property type="molecule type" value="Genomic_DNA"/>
</dbReference>
<dbReference type="InterPro" id="IPR023996">
    <property type="entry name" value="TonB-dep_OMP_SusC/RagA"/>
</dbReference>
<keyword evidence="4 7" id="KW-0812">Transmembrane</keyword>
<evidence type="ECO:0000259" key="8">
    <source>
        <dbReference type="Pfam" id="PF07715"/>
    </source>
</evidence>
<keyword evidence="6 7" id="KW-0998">Cell outer membrane</keyword>
<dbReference type="NCBIfam" id="TIGR04057">
    <property type="entry name" value="SusC_RagA_signa"/>
    <property type="match status" value="1"/>
</dbReference>